<feature type="binding site" evidence="8">
    <location>
        <position position="325"/>
    </location>
    <ligand>
        <name>Zn(2+)</name>
        <dbReference type="ChEBI" id="CHEBI:29105"/>
        <label>2</label>
    </ligand>
</feature>
<dbReference type="SUPFAM" id="SSF101821">
    <property type="entry name" value="Aminopeptidase/glucanase lid domain"/>
    <property type="match status" value="1"/>
</dbReference>
<dbReference type="PANTHER" id="PTHR32481">
    <property type="entry name" value="AMINOPEPTIDASE"/>
    <property type="match status" value="1"/>
</dbReference>
<dbReference type="PIRSF" id="PIRSF001123">
    <property type="entry name" value="PepA_GA"/>
    <property type="match status" value="1"/>
</dbReference>
<dbReference type="eggNOG" id="COG1363">
    <property type="taxonomic scope" value="Bacteria"/>
</dbReference>
<dbReference type="OrthoDB" id="9772053at2"/>
<evidence type="ECO:0000313" key="10">
    <source>
        <dbReference type="Proteomes" id="UP000000467"/>
    </source>
</evidence>
<feature type="binding site" evidence="8">
    <location>
        <position position="235"/>
    </location>
    <ligand>
        <name>Zn(2+)</name>
        <dbReference type="ChEBI" id="CHEBI:29105"/>
        <label>1</label>
    </ligand>
</feature>
<accession>K4LER4</accession>
<sequence length="362" mass="39348">MEETTLELLKTLTETPGVSGFEAPIRKVLRDYLEPLAEELHTDHLGSLVAVKKGTSEEPKLMIAAHMDEVGFLVTRVTADGFVKFQPLGGWWEQVLLAQRVEILTEKGRVIGVIGAKSPHILTAEERAKPVKISAMYIDVGSTSREETEQAGVRQGNPVVPSSSFHLCANGKTFMARALDDRVGCALVVELFRELKKVQHPNAVYGVMTVQEEVGLRGAATSVDVVRPDLALVIDVSVATDTPGIGENDVAIRTQLGKGPVIGFYDASMIPHTPFRDLVVRTAQENDIPYQVDVMPGGGTDAGKIHLFRQGVPSVVIGIPVRYIHDHTGMAHLDDYRNALRLITALARSLDAAVLEGLLRNL</sequence>
<keyword evidence="10" id="KW-1185">Reference proteome</keyword>
<evidence type="ECO:0000256" key="6">
    <source>
        <dbReference type="PIRNR" id="PIRNR001123"/>
    </source>
</evidence>
<dbReference type="InterPro" id="IPR008007">
    <property type="entry name" value="Peptidase_M42"/>
</dbReference>
<dbReference type="Gene3D" id="3.40.630.10">
    <property type="entry name" value="Zn peptidases"/>
    <property type="match status" value="1"/>
</dbReference>
<dbReference type="EMBL" id="CP003732">
    <property type="protein sequence ID" value="AFV10470.1"/>
    <property type="molecule type" value="Genomic_DNA"/>
</dbReference>
<feature type="binding site" evidence="8">
    <location>
        <position position="66"/>
    </location>
    <ligand>
        <name>Zn(2+)</name>
        <dbReference type="ChEBI" id="CHEBI:29105"/>
        <label>1</label>
    </ligand>
</feature>
<evidence type="ECO:0000256" key="5">
    <source>
        <dbReference type="ARBA" id="ARBA00022801"/>
    </source>
</evidence>
<dbReference type="InterPro" id="IPR051464">
    <property type="entry name" value="Peptidase_M42_aminopept"/>
</dbReference>
<evidence type="ECO:0000256" key="7">
    <source>
        <dbReference type="PIRSR" id="PIRSR001123-1"/>
    </source>
</evidence>
<dbReference type="RefSeq" id="WP_015049389.1">
    <property type="nucleotide sequence ID" value="NC_018870.1"/>
</dbReference>
<keyword evidence="5 9" id="KW-0378">Hydrolase</keyword>
<feature type="binding site" evidence="8">
    <location>
        <position position="180"/>
    </location>
    <ligand>
        <name>Zn(2+)</name>
        <dbReference type="ChEBI" id="CHEBI:29105"/>
        <label>2</label>
    </ligand>
</feature>
<keyword evidence="3" id="KW-0645">Protease</keyword>
<dbReference type="SUPFAM" id="SSF53187">
    <property type="entry name" value="Zn-dependent exopeptidases"/>
    <property type="match status" value="1"/>
</dbReference>
<protein>
    <submittedName>
        <fullName evidence="9">Glutamyl aminopeptidase YsdC</fullName>
        <ecNumber evidence="9">3.4.11.7</ecNumber>
    </submittedName>
</protein>
<dbReference type="Gene3D" id="2.40.30.40">
    <property type="entry name" value="Peptidase M42, domain 2"/>
    <property type="match status" value="1"/>
</dbReference>
<dbReference type="GO" id="GO:0046872">
    <property type="term" value="F:metal ion binding"/>
    <property type="evidence" value="ECO:0007669"/>
    <property type="project" value="UniProtKB-UniRule"/>
</dbReference>
<dbReference type="InterPro" id="IPR023367">
    <property type="entry name" value="Peptidase_M42_dom2"/>
</dbReference>
<dbReference type="GO" id="GO:0006508">
    <property type="term" value="P:proteolysis"/>
    <property type="evidence" value="ECO:0007669"/>
    <property type="project" value="UniProtKB-KW"/>
</dbReference>
<proteinExistence type="inferred from homology"/>
<evidence type="ECO:0000256" key="3">
    <source>
        <dbReference type="ARBA" id="ARBA00022670"/>
    </source>
</evidence>
<organism evidence="9 10">
    <name type="scientific">Thermacetogenium phaeum (strain ATCC BAA-254 / DSM 26808 / PB)</name>
    <dbReference type="NCBI Taxonomy" id="1089553"/>
    <lineage>
        <taxon>Bacteria</taxon>
        <taxon>Bacillati</taxon>
        <taxon>Bacillota</taxon>
        <taxon>Clostridia</taxon>
        <taxon>Thermoanaerobacterales</taxon>
        <taxon>Thermoanaerobacteraceae</taxon>
        <taxon>Thermacetogenium</taxon>
    </lineage>
</organism>
<reference evidence="9 10" key="1">
    <citation type="journal article" date="2012" name="BMC Genomics">
        <title>Genome-guided analysis of physiological and morphological traits of the fermentative acetate oxidizer Thermacetogenium phaeum.</title>
        <authorList>
            <person name="Oehler D."/>
            <person name="Poehlein A."/>
            <person name="Leimbach A."/>
            <person name="Muller N."/>
            <person name="Daniel R."/>
            <person name="Gottschalk G."/>
            <person name="Schink B."/>
        </authorList>
    </citation>
    <scope>NUCLEOTIDE SEQUENCE [LARGE SCALE GENOMIC DNA]</scope>
    <source>
        <strain evidence="10">ATCC BAA-254 / DSM 26808 / PB</strain>
    </source>
</reference>
<dbReference type="HOGENOM" id="CLU_047249_0_2_9"/>
<evidence type="ECO:0000256" key="8">
    <source>
        <dbReference type="PIRSR" id="PIRSR001123-2"/>
    </source>
</evidence>
<dbReference type="GO" id="GO:0004230">
    <property type="term" value="F:glutamyl aminopeptidase activity"/>
    <property type="evidence" value="ECO:0007669"/>
    <property type="project" value="UniProtKB-EC"/>
</dbReference>
<comment type="similarity">
    <text evidence="1 6">Belongs to the peptidase M42 family.</text>
</comment>
<feature type="active site" description="Proton acceptor" evidence="7">
    <location>
        <position position="212"/>
    </location>
</feature>
<feature type="binding site" evidence="8">
    <location>
        <position position="180"/>
    </location>
    <ligand>
        <name>Zn(2+)</name>
        <dbReference type="ChEBI" id="CHEBI:29105"/>
        <label>1</label>
    </ligand>
</feature>
<feature type="binding site" evidence="8">
    <location>
        <position position="213"/>
    </location>
    <ligand>
        <name>Zn(2+)</name>
        <dbReference type="ChEBI" id="CHEBI:29105"/>
        <label>2</label>
    </ligand>
</feature>
<dbReference type="EC" id="3.4.11.7" evidence="9"/>
<dbReference type="KEGG" id="tpz:Tph_c02230"/>
<dbReference type="PANTHER" id="PTHR32481:SF0">
    <property type="entry name" value="AMINOPEPTIDASE YPDE-RELATED"/>
    <property type="match status" value="1"/>
</dbReference>
<comment type="cofactor">
    <cofactor evidence="8">
        <name>a divalent metal cation</name>
        <dbReference type="ChEBI" id="CHEBI:60240"/>
    </cofactor>
    <text evidence="8">Binds 2 divalent metal cations per subunit.</text>
</comment>
<name>K4LER4_THEPS</name>
<evidence type="ECO:0000313" key="9">
    <source>
        <dbReference type="EMBL" id="AFV10470.1"/>
    </source>
</evidence>
<dbReference type="AlphaFoldDB" id="K4LER4"/>
<evidence type="ECO:0000256" key="2">
    <source>
        <dbReference type="ARBA" id="ARBA00022438"/>
    </source>
</evidence>
<evidence type="ECO:0000256" key="4">
    <source>
        <dbReference type="ARBA" id="ARBA00022723"/>
    </source>
</evidence>
<dbReference type="STRING" id="1089553.Tph_c02230"/>
<gene>
    <name evidence="9" type="primary">ysdC</name>
    <name evidence="9" type="ordered locus">Tph_c02230</name>
</gene>
<dbReference type="Proteomes" id="UP000000467">
    <property type="component" value="Chromosome"/>
</dbReference>
<keyword evidence="2 9" id="KW-0031">Aminopeptidase</keyword>
<keyword evidence="4 8" id="KW-0479">Metal-binding</keyword>
<evidence type="ECO:0000256" key="1">
    <source>
        <dbReference type="ARBA" id="ARBA00006272"/>
    </source>
</evidence>
<dbReference type="CDD" id="cd05656">
    <property type="entry name" value="M42_Frv"/>
    <property type="match status" value="1"/>
</dbReference>
<dbReference type="Pfam" id="PF05343">
    <property type="entry name" value="Peptidase_M42"/>
    <property type="match status" value="1"/>
</dbReference>